<sequence length="105" mass="11764">MSSNFVDSQGGTLAVALAELEGHLSEVLKEVRHLRALARALEEENQRLRTIMFADQAGEGGYQQLLRFYEEGFHVCPPHFARVRDGEGCLFCQSFLEKKGLQSHG</sequence>
<feature type="coiled-coil region" evidence="6">
    <location>
        <begin position="17"/>
        <end position="51"/>
    </location>
</feature>
<name>A0A151B1L9_9FIRM</name>
<dbReference type="PATRIC" id="fig|1122241.3.peg.559"/>
<dbReference type="InterPro" id="IPR010377">
    <property type="entry name" value="YabA"/>
</dbReference>
<keyword evidence="6" id="KW-0175">Coiled coil</keyword>
<keyword evidence="3" id="KW-0479">Metal-binding</keyword>
<evidence type="ECO:0000256" key="1">
    <source>
        <dbReference type="ARBA" id="ARBA00022490"/>
    </source>
</evidence>
<dbReference type="GO" id="GO:0046872">
    <property type="term" value="F:metal ion binding"/>
    <property type="evidence" value="ECO:0007669"/>
    <property type="project" value="UniProtKB-KW"/>
</dbReference>
<comment type="caution">
    <text evidence="7">The sequence shown here is derived from an EMBL/GenBank/DDBJ whole genome shotgun (WGS) entry which is preliminary data.</text>
</comment>
<accession>A0A151B1L9</accession>
<dbReference type="RefSeq" id="WP_062281077.1">
    <property type="nucleotide sequence ID" value="NZ_LTBC01000001.1"/>
</dbReference>
<keyword evidence="2" id="KW-0235">DNA replication</keyword>
<dbReference type="EMBL" id="LTBC01000001">
    <property type="protein sequence ID" value="KYH33814.1"/>
    <property type="molecule type" value="Genomic_DNA"/>
</dbReference>
<evidence type="ECO:0000256" key="5">
    <source>
        <dbReference type="ARBA" id="ARBA00022880"/>
    </source>
</evidence>
<evidence type="ECO:0000313" key="8">
    <source>
        <dbReference type="Proteomes" id="UP000075670"/>
    </source>
</evidence>
<keyword evidence="5" id="KW-0236">DNA replication inhibitor</keyword>
<dbReference type="Proteomes" id="UP000075670">
    <property type="component" value="Unassembled WGS sequence"/>
</dbReference>
<organism evidence="7 8">
    <name type="scientific">Moorella mulderi DSM 14980</name>
    <dbReference type="NCBI Taxonomy" id="1122241"/>
    <lineage>
        <taxon>Bacteria</taxon>
        <taxon>Bacillati</taxon>
        <taxon>Bacillota</taxon>
        <taxon>Clostridia</taxon>
        <taxon>Neomoorellales</taxon>
        <taxon>Neomoorellaceae</taxon>
        <taxon>Neomoorella</taxon>
    </lineage>
</organism>
<evidence type="ECO:0000256" key="6">
    <source>
        <dbReference type="SAM" id="Coils"/>
    </source>
</evidence>
<evidence type="ECO:0000256" key="3">
    <source>
        <dbReference type="ARBA" id="ARBA00022723"/>
    </source>
</evidence>
<reference evidence="7 8" key="1">
    <citation type="submission" date="2016-02" db="EMBL/GenBank/DDBJ databases">
        <title>Genome sequence of Moorella mulderi DSM 14980.</title>
        <authorList>
            <person name="Poehlein A."/>
            <person name="Daniel R."/>
        </authorList>
    </citation>
    <scope>NUCLEOTIDE SEQUENCE [LARGE SCALE GENOMIC DNA]</scope>
    <source>
        <strain evidence="7 8">DSM 14980</strain>
    </source>
</reference>
<dbReference type="OrthoDB" id="2112130at2"/>
<evidence type="ECO:0000256" key="2">
    <source>
        <dbReference type="ARBA" id="ARBA00022705"/>
    </source>
</evidence>
<dbReference type="Pfam" id="PF06156">
    <property type="entry name" value="YabA"/>
    <property type="match status" value="1"/>
</dbReference>
<evidence type="ECO:0000313" key="7">
    <source>
        <dbReference type="EMBL" id="KYH33814.1"/>
    </source>
</evidence>
<dbReference type="AlphaFoldDB" id="A0A151B1L9"/>
<protein>
    <submittedName>
        <fullName evidence="7">Initiation-control protein YabA</fullName>
    </submittedName>
</protein>
<proteinExistence type="predicted"/>
<dbReference type="GO" id="GO:0006260">
    <property type="term" value="P:DNA replication"/>
    <property type="evidence" value="ECO:0007669"/>
    <property type="project" value="UniProtKB-KW"/>
</dbReference>
<keyword evidence="4" id="KW-0862">Zinc</keyword>
<keyword evidence="1" id="KW-0963">Cytoplasm</keyword>
<dbReference type="GO" id="GO:0008156">
    <property type="term" value="P:negative regulation of DNA replication"/>
    <property type="evidence" value="ECO:0007669"/>
    <property type="project" value="UniProtKB-KW"/>
</dbReference>
<keyword evidence="8" id="KW-1185">Reference proteome</keyword>
<evidence type="ECO:0000256" key="4">
    <source>
        <dbReference type="ARBA" id="ARBA00022833"/>
    </source>
</evidence>
<gene>
    <name evidence="7" type="ORF">MOMUL_05300</name>
</gene>